<dbReference type="InterPro" id="IPR050490">
    <property type="entry name" value="Bact_solute-bd_prot1"/>
</dbReference>
<evidence type="ECO:0000256" key="3">
    <source>
        <dbReference type="ARBA" id="ARBA00022448"/>
    </source>
</evidence>
<gene>
    <name evidence="5" type="ORF">THSYN_19305</name>
</gene>
<dbReference type="Gene3D" id="3.40.190.10">
    <property type="entry name" value="Periplasmic binding protein-like II"/>
    <property type="match status" value="2"/>
</dbReference>
<reference evidence="5 6" key="1">
    <citation type="submission" date="2017-03" db="EMBL/GenBank/DDBJ databases">
        <title>Complete genome sequence of Candidatus 'Thiodictyon syntrophicum' sp. nov. strain Cad16T, a photolithoautotroph purple sulfur bacterium isolated from an alpine meromictic lake.</title>
        <authorList>
            <person name="Luedin S.M."/>
            <person name="Pothier J.F."/>
            <person name="Danza F."/>
            <person name="Storelli N."/>
            <person name="Wittwer M."/>
            <person name="Tonolla M."/>
        </authorList>
    </citation>
    <scope>NUCLEOTIDE SEQUENCE [LARGE SCALE GENOMIC DNA]</scope>
    <source>
        <strain evidence="5 6">Cad16T</strain>
    </source>
</reference>
<dbReference type="InterPro" id="IPR006059">
    <property type="entry name" value="SBP"/>
</dbReference>
<dbReference type="KEGG" id="tsy:THSYN_19305"/>
<dbReference type="CDD" id="cd14750">
    <property type="entry name" value="PBP2_TMBP"/>
    <property type="match status" value="1"/>
</dbReference>
<name>A0A2K8UBB9_9GAMM</name>
<sequence>MLSFFFPSTRGAAAAAARGPEVRRAAWPAAISVLALLSVCPTAAPTAELTIVCGLQGIDHPHCRQAAETWAQARGHQVRVLPAPDDLPTRLRLYQELLEVGAPKPDVLEIDVVSPSLLAHHLLDLGPRIGAAAADYLPALIAADTVAGRLVALPYSLNFGLLFYRRDLLARSAMPVPDTWDALERAAAVVQDQERNAGNARFWGFLWQGARAEILTCNALEWIASWGGGTIVAAAGGVTIDNPAALFALQRASNWGGIISPASPREDTERDSVAQFAAGNAAFVRAWPGAWRRLNAADSPVRGKVGVAPLPKGGTDGIHAATLAGWQLAVSRSSAHPDLAAELVLYLTGEDAQRRRALELGLTPTRTALLTDPQIEAAQPYLRALSAGELTLVARPAVVTGRRYLQVSGLVQSAVASVLGGQVTAAQALKTLEHSLNVISRQGEDW</sequence>
<organism evidence="5 6">
    <name type="scientific">Candidatus Thiodictyon syntrophicum</name>
    <dbReference type="NCBI Taxonomy" id="1166950"/>
    <lineage>
        <taxon>Bacteria</taxon>
        <taxon>Pseudomonadati</taxon>
        <taxon>Pseudomonadota</taxon>
        <taxon>Gammaproteobacteria</taxon>
        <taxon>Chromatiales</taxon>
        <taxon>Chromatiaceae</taxon>
        <taxon>Thiodictyon</taxon>
    </lineage>
</organism>
<evidence type="ECO:0000313" key="6">
    <source>
        <dbReference type="Proteomes" id="UP000232638"/>
    </source>
</evidence>
<comment type="subcellular location">
    <subcellularLocation>
        <location evidence="1">Periplasm</location>
    </subcellularLocation>
</comment>
<dbReference type="Proteomes" id="UP000232638">
    <property type="component" value="Chromosome"/>
</dbReference>
<protein>
    <recommendedName>
        <fullName evidence="7">ABC transporter substrate-binding protein</fullName>
    </recommendedName>
</protein>
<dbReference type="PANTHER" id="PTHR43649:SF34">
    <property type="entry name" value="ABC TRANSPORTER PERIPLASMIC-BINDING PROTEIN YCJN-RELATED"/>
    <property type="match status" value="1"/>
</dbReference>
<keyword evidence="6" id="KW-1185">Reference proteome</keyword>
<evidence type="ECO:0000313" key="5">
    <source>
        <dbReference type="EMBL" id="AUB82876.1"/>
    </source>
</evidence>
<dbReference type="PANTHER" id="PTHR43649">
    <property type="entry name" value="ARABINOSE-BINDING PROTEIN-RELATED"/>
    <property type="match status" value="1"/>
</dbReference>
<evidence type="ECO:0000256" key="2">
    <source>
        <dbReference type="ARBA" id="ARBA00008520"/>
    </source>
</evidence>
<proteinExistence type="inferred from homology"/>
<dbReference type="GO" id="GO:0042597">
    <property type="term" value="C:periplasmic space"/>
    <property type="evidence" value="ECO:0007669"/>
    <property type="project" value="UniProtKB-SubCell"/>
</dbReference>
<keyword evidence="3" id="KW-0813">Transport</keyword>
<evidence type="ECO:0000256" key="4">
    <source>
        <dbReference type="ARBA" id="ARBA00022729"/>
    </source>
</evidence>
<evidence type="ECO:0000256" key="1">
    <source>
        <dbReference type="ARBA" id="ARBA00004418"/>
    </source>
</evidence>
<dbReference type="AlphaFoldDB" id="A0A2K8UBB9"/>
<dbReference type="Pfam" id="PF01547">
    <property type="entry name" value="SBP_bac_1"/>
    <property type="match status" value="1"/>
</dbReference>
<evidence type="ECO:0008006" key="7">
    <source>
        <dbReference type="Google" id="ProtNLM"/>
    </source>
</evidence>
<dbReference type="SUPFAM" id="SSF53850">
    <property type="entry name" value="Periplasmic binding protein-like II"/>
    <property type="match status" value="1"/>
</dbReference>
<keyword evidence="4" id="KW-0732">Signal</keyword>
<comment type="similarity">
    <text evidence="2">Belongs to the bacterial solute-binding protein 1 family.</text>
</comment>
<dbReference type="EMBL" id="CP020370">
    <property type="protein sequence ID" value="AUB82876.1"/>
    <property type="molecule type" value="Genomic_DNA"/>
</dbReference>
<accession>A0A2K8UBB9</accession>